<dbReference type="AlphaFoldDB" id="A0A7M7JBX1"/>
<dbReference type="GO" id="GO:0005576">
    <property type="term" value="C:extracellular region"/>
    <property type="evidence" value="ECO:0007669"/>
    <property type="project" value="UniProtKB-SubCell"/>
</dbReference>
<keyword evidence="1 5" id="KW-0245">EGF-like domain</keyword>
<evidence type="ECO:0000256" key="4">
    <source>
        <dbReference type="ARBA" id="ARBA00023157"/>
    </source>
</evidence>
<dbReference type="SUPFAM" id="SSF57184">
    <property type="entry name" value="Growth factor receptor domain"/>
    <property type="match status" value="1"/>
</dbReference>
<keyword evidence="6" id="KW-0812">Transmembrane</keyword>
<dbReference type="SMART" id="SM00181">
    <property type="entry name" value="EGF"/>
    <property type="match status" value="3"/>
</dbReference>
<dbReference type="GO" id="GO:0005509">
    <property type="term" value="F:calcium ion binding"/>
    <property type="evidence" value="ECO:0007669"/>
    <property type="project" value="InterPro"/>
</dbReference>
<dbReference type="EnsemblMetazoa" id="XM_022793983">
    <property type="protein sequence ID" value="XP_022649718"/>
    <property type="gene ID" value="LOC111245519"/>
</dbReference>
<evidence type="ECO:0000256" key="1">
    <source>
        <dbReference type="ARBA" id="ARBA00022536"/>
    </source>
</evidence>
<dbReference type="Gene3D" id="2.10.25.10">
    <property type="entry name" value="Laminin"/>
    <property type="match status" value="1"/>
</dbReference>
<dbReference type="Pfam" id="PF07645">
    <property type="entry name" value="EGF_CA"/>
    <property type="match status" value="1"/>
</dbReference>
<dbReference type="FunFam" id="2.10.25.10:FF:000038">
    <property type="entry name" value="Fibrillin 2"/>
    <property type="match status" value="1"/>
</dbReference>
<dbReference type="InParanoid" id="A0A7M7JBX1"/>
<dbReference type="PROSITE" id="PS50026">
    <property type="entry name" value="EGF_3"/>
    <property type="match status" value="1"/>
</dbReference>
<dbReference type="InterPro" id="IPR000742">
    <property type="entry name" value="EGF"/>
</dbReference>
<name>A0A7M7JBX1_VARDE</name>
<dbReference type="PROSITE" id="PS01187">
    <property type="entry name" value="EGF_CA"/>
    <property type="match status" value="1"/>
</dbReference>
<dbReference type="OrthoDB" id="21182at2759"/>
<dbReference type="GeneID" id="111245519"/>
<dbReference type="OMA" id="EESANGW"/>
<comment type="caution">
    <text evidence="5">Lacks conserved residue(s) required for the propagation of feature annotation.</text>
</comment>
<dbReference type="Gene3D" id="2.120.10.30">
    <property type="entry name" value="TolB, C-terminal domain"/>
    <property type="match status" value="1"/>
</dbReference>
<dbReference type="RefSeq" id="XP_022649718.1">
    <property type="nucleotide sequence ID" value="XM_022793983.1"/>
</dbReference>
<keyword evidence="9" id="KW-1185">Reference proteome</keyword>
<keyword evidence="3" id="KW-0677">Repeat</keyword>
<keyword evidence="4" id="KW-1015">Disulfide bond</keyword>
<evidence type="ECO:0000259" key="7">
    <source>
        <dbReference type="PROSITE" id="PS50026"/>
    </source>
</evidence>
<evidence type="ECO:0000256" key="3">
    <source>
        <dbReference type="ARBA" id="ARBA00022737"/>
    </source>
</evidence>
<sequence length="662" mass="75028">MVSQYFPFTASVCVFVALTMGTLIISSEARSPMRFRTATDVREESCESLLGYKGKCRSYHVYILKTCQCFSDHKSGQVKQIPERCRDFVCKETKPTCISDPDKPYSVCTTCEQYVTGVNQSCIKAGLCYEISDNLFCCQTGYQAEKNECVDIDECAVHKDTCDQICENHPGTYSCRCKEGFQEVDERCIPQDGCVKLNCSHMCIQTEKGAKCDCQRGYKLVNSTQCVLQERVCPTGYHLDVVENACMVLGVDPQLIFVDDRTNKVYGVLIHKNDSIDDLGLVGMSANGLAYDTTKHVAYFVGDNLTAMYFDAKGIQLTTTKLNHTGRSTAYDWRALALYVLDYQTLTYWNVSYTTPLFEAELFAHDGTIRDIVIEPFNSWLFWAGRGYVMKTTLQGKQLVKVFSIYKHLQTENADSECLAIDNTEIYDPFIFYAANTHLFSFDSSGTHITFHTSDLPGPVLSMDVFEDWVYMVIKGQGGIHARRKIDPVIVTTLFRGQSARAIYINHPLRQNDNYIWSCTAECEQLCFRLSNLESVCACRKGYRLAQNRRSCNEIILREETECVTPSPNSSQEYRDVMVMPEMGDSPETYRIGENSDRPSGRFALITGFGLVLLLTICVSQMYLLWVLGLRHQFGNSFDVLARFTPQHDSISIMQLSENERL</sequence>
<dbReference type="InterPro" id="IPR000152">
    <property type="entry name" value="EGF-type_Asp/Asn_hydroxyl_site"/>
</dbReference>
<feature type="transmembrane region" description="Helical" evidence="6">
    <location>
        <begin position="6"/>
        <end position="26"/>
    </location>
</feature>
<dbReference type="InterPro" id="IPR001881">
    <property type="entry name" value="EGF-like_Ca-bd_dom"/>
</dbReference>
<protein>
    <recommendedName>
        <fullName evidence="7">EGF-like domain-containing protein</fullName>
    </recommendedName>
</protein>
<dbReference type="PANTHER" id="PTHR24050:SF27">
    <property type="entry name" value="FIBRILLIN-1"/>
    <property type="match status" value="1"/>
</dbReference>
<keyword evidence="6" id="KW-0472">Membrane</keyword>
<dbReference type="InterPro" id="IPR052235">
    <property type="entry name" value="Nephronectin_domain"/>
</dbReference>
<keyword evidence="6" id="KW-1133">Transmembrane helix</keyword>
<dbReference type="PROSITE" id="PS00010">
    <property type="entry name" value="ASX_HYDROXYL"/>
    <property type="match status" value="1"/>
</dbReference>
<evidence type="ECO:0000313" key="8">
    <source>
        <dbReference type="EnsemblMetazoa" id="XP_022649718"/>
    </source>
</evidence>
<evidence type="ECO:0000256" key="5">
    <source>
        <dbReference type="PROSITE-ProRule" id="PRU00076"/>
    </source>
</evidence>
<dbReference type="Proteomes" id="UP000594260">
    <property type="component" value="Unplaced"/>
</dbReference>
<dbReference type="SMART" id="SM00179">
    <property type="entry name" value="EGF_CA"/>
    <property type="match status" value="2"/>
</dbReference>
<dbReference type="PANTHER" id="PTHR24050">
    <property type="entry name" value="PA14 DOMAIN-CONTAINING PROTEIN"/>
    <property type="match status" value="1"/>
</dbReference>
<dbReference type="InterPro" id="IPR011042">
    <property type="entry name" value="6-blade_b-propeller_TolB-like"/>
</dbReference>
<dbReference type="PROSITE" id="PS01186">
    <property type="entry name" value="EGF_2"/>
    <property type="match status" value="1"/>
</dbReference>
<dbReference type="KEGG" id="vde:111245519"/>
<dbReference type="InterPro" id="IPR018097">
    <property type="entry name" value="EGF_Ca-bd_CS"/>
</dbReference>
<evidence type="ECO:0000256" key="6">
    <source>
        <dbReference type="SAM" id="Phobius"/>
    </source>
</evidence>
<dbReference type="InterPro" id="IPR049883">
    <property type="entry name" value="NOTCH1_EGF-like"/>
</dbReference>
<evidence type="ECO:0000256" key="2">
    <source>
        <dbReference type="ARBA" id="ARBA00022729"/>
    </source>
</evidence>
<reference evidence="8" key="1">
    <citation type="submission" date="2021-01" db="UniProtKB">
        <authorList>
            <consortium name="EnsemblMetazoa"/>
        </authorList>
    </citation>
    <scope>IDENTIFICATION</scope>
</reference>
<accession>A0A7M7JBX1</accession>
<feature type="transmembrane region" description="Helical" evidence="6">
    <location>
        <begin position="603"/>
        <end position="626"/>
    </location>
</feature>
<organism evidence="8 9">
    <name type="scientific">Varroa destructor</name>
    <name type="common">Honeybee mite</name>
    <dbReference type="NCBI Taxonomy" id="109461"/>
    <lineage>
        <taxon>Eukaryota</taxon>
        <taxon>Metazoa</taxon>
        <taxon>Ecdysozoa</taxon>
        <taxon>Arthropoda</taxon>
        <taxon>Chelicerata</taxon>
        <taxon>Arachnida</taxon>
        <taxon>Acari</taxon>
        <taxon>Parasitiformes</taxon>
        <taxon>Mesostigmata</taxon>
        <taxon>Gamasina</taxon>
        <taxon>Dermanyssoidea</taxon>
        <taxon>Varroidae</taxon>
        <taxon>Varroa</taxon>
    </lineage>
</organism>
<feature type="domain" description="EGF-like" evidence="7">
    <location>
        <begin position="151"/>
        <end position="189"/>
    </location>
</feature>
<keyword evidence="2" id="KW-0732">Signal</keyword>
<dbReference type="InterPro" id="IPR009030">
    <property type="entry name" value="Growth_fac_rcpt_cys_sf"/>
</dbReference>
<dbReference type="SUPFAM" id="SSF63825">
    <property type="entry name" value="YWTD domain"/>
    <property type="match status" value="1"/>
</dbReference>
<proteinExistence type="predicted"/>
<evidence type="ECO:0000313" key="9">
    <source>
        <dbReference type="Proteomes" id="UP000594260"/>
    </source>
</evidence>